<keyword evidence="5 7" id="KW-0472">Membrane</keyword>
<keyword evidence="3 7" id="KW-0812">Transmembrane</keyword>
<feature type="transmembrane region" description="Helical" evidence="7">
    <location>
        <begin position="92"/>
        <end position="109"/>
    </location>
</feature>
<name>A0A8J2RC96_9CRUS</name>
<dbReference type="Proteomes" id="UP000789390">
    <property type="component" value="Unassembled WGS sequence"/>
</dbReference>
<dbReference type="PANTHER" id="PTHR20855:SF138">
    <property type="entry name" value="PROGESTIN AND ADIPOQ RECEPTOR FAMILY MEMBER 4"/>
    <property type="match status" value="1"/>
</dbReference>
<evidence type="ECO:0000256" key="2">
    <source>
        <dbReference type="ARBA" id="ARBA00007018"/>
    </source>
</evidence>
<comment type="similarity">
    <text evidence="2">Belongs to the ADIPOR family.</text>
</comment>
<evidence type="ECO:0000313" key="8">
    <source>
        <dbReference type="EMBL" id="CAH0101497.1"/>
    </source>
</evidence>
<feature type="transmembrane region" description="Helical" evidence="7">
    <location>
        <begin position="251"/>
        <end position="269"/>
    </location>
</feature>
<evidence type="ECO:0000256" key="4">
    <source>
        <dbReference type="ARBA" id="ARBA00022989"/>
    </source>
</evidence>
<feature type="transmembrane region" description="Helical" evidence="7">
    <location>
        <begin position="281"/>
        <end position="301"/>
    </location>
</feature>
<dbReference type="Pfam" id="PF03006">
    <property type="entry name" value="HlyIII"/>
    <property type="match status" value="1"/>
</dbReference>
<evidence type="ECO:0000313" key="9">
    <source>
        <dbReference type="Proteomes" id="UP000789390"/>
    </source>
</evidence>
<gene>
    <name evidence="8" type="ORF">DGAL_LOCUS3829</name>
</gene>
<evidence type="ECO:0000256" key="1">
    <source>
        <dbReference type="ARBA" id="ARBA00004141"/>
    </source>
</evidence>
<evidence type="ECO:0000256" key="3">
    <source>
        <dbReference type="ARBA" id="ARBA00022692"/>
    </source>
</evidence>
<feature type="transmembrane region" description="Helical" evidence="7">
    <location>
        <begin position="121"/>
        <end position="140"/>
    </location>
</feature>
<dbReference type="OrthoDB" id="535992at2759"/>
<feature type="transmembrane region" description="Helical" evidence="7">
    <location>
        <begin position="187"/>
        <end position="208"/>
    </location>
</feature>
<reference evidence="8" key="1">
    <citation type="submission" date="2021-11" db="EMBL/GenBank/DDBJ databases">
        <authorList>
            <person name="Schell T."/>
        </authorList>
    </citation>
    <scope>NUCLEOTIDE SEQUENCE</scope>
    <source>
        <strain evidence="8">M5</strain>
    </source>
</reference>
<feature type="transmembrane region" description="Helical" evidence="7">
    <location>
        <begin position="220"/>
        <end position="239"/>
    </location>
</feature>
<keyword evidence="6" id="KW-0862">Zinc</keyword>
<dbReference type="PANTHER" id="PTHR20855">
    <property type="entry name" value="ADIPOR/PROGESTIN RECEPTOR-RELATED"/>
    <property type="match status" value="1"/>
</dbReference>
<evidence type="ECO:0008006" key="10">
    <source>
        <dbReference type="Google" id="ProtNLM"/>
    </source>
</evidence>
<proteinExistence type="inferred from homology"/>
<feature type="binding site" evidence="6">
    <location>
        <position position="141"/>
    </location>
    <ligand>
        <name>Zn(2+)</name>
        <dbReference type="ChEBI" id="CHEBI:29105"/>
    </ligand>
</feature>
<dbReference type="InterPro" id="IPR004254">
    <property type="entry name" value="AdipoR/HlyIII-related"/>
</dbReference>
<feature type="transmembrane region" description="Helical" evidence="7">
    <location>
        <begin position="161"/>
        <end position="181"/>
    </location>
</feature>
<keyword evidence="9" id="KW-1185">Reference proteome</keyword>
<dbReference type="GO" id="GO:0016020">
    <property type="term" value="C:membrane"/>
    <property type="evidence" value="ECO:0007669"/>
    <property type="project" value="UniProtKB-SubCell"/>
</dbReference>
<protein>
    <recommendedName>
        <fullName evidence="10">Progestin and adipoQ receptor family member 4</fullName>
    </recommendedName>
</protein>
<comment type="caution">
    <text evidence="8">The sequence shown here is derived from an EMBL/GenBank/DDBJ whole genome shotgun (WGS) entry which is preliminary data.</text>
</comment>
<dbReference type="EMBL" id="CAKKLH010000057">
    <property type="protein sequence ID" value="CAH0101497.1"/>
    <property type="molecule type" value="Genomic_DNA"/>
</dbReference>
<comment type="subcellular location">
    <subcellularLocation>
        <location evidence="1">Membrane</location>
        <topology evidence="1">Multi-pass membrane protein</topology>
    </subcellularLocation>
</comment>
<accession>A0A8J2RC96</accession>
<feature type="binding site" evidence="6">
    <location>
        <position position="289"/>
    </location>
    <ligand>
        <name>Zn(2+)</name>
        <dbReference type="ChEBI" id="CHEBI:29105"/>
    </ligand>
</feature>
<keyword evidence="4 7" id="KW-1133">Transmembrane helix</keyword>
<feature type="binding site" evidence="6">
    <location>
        <position position="285"/>
    </location>
    <ligand>
        <name>Zn(2+)</name>
        <dbReference type="ChEBI" id="CHEBI:29105"/>
    </ligand>
</feature>
<dbReference type="GO" id="GO:0046872">
    <property type="term" value="F:metal ion binding"/>
    <property type="evidence" value="ECO:0007669"/>
    <property type="project" value="UniProtKB-KW"/>
</dbReference>
<dbReference type="AlphaFoldDB" id="A0A8J2RC96"/>
<evidence type="ECO:0000256" key="7">
    <source>
        <dbReference type="SAM" id="Phobius"/>
    </source>
</evidence>
<evidence type="ECO:0000256" key="6">
    <source>
        <dbReference type="PIRSR" id="PIRSR604254-1"/>
    </source>
</evidence>
<organism evidence="8 9">
    <name type="scientific">Daphnia galeata</name>
    <dbReference type="NCBI Taxonomy" id="27404"/>
    <lineage>
        <taxon>Eukaryota</taxon>
        <taxon>Metazoa</taxon>
        <taxon>Ecdysozoa</taxon>
        <taxon>Arthropoda</taxon>
        <taxon>Crustacea</taxon>
        <taxon>Branchiopoda</taxon>
        <taxon>Diplostraca</taxon>
        <taxon>Cladocera</taxon>
        <taxon>Anomopoda</taxon>
        <taxon>Daphniidae</taxon>
        <taxon>Daphnia</taxon>
    </lineage>
</organism>
<evidence type="ECO:0000256" key="5">
    <source>
        <dbReference type="ARBA" id="ARBA00023136"/>
    </source>
</evidence>
<keyword evidence="6" id="KW-0479">Metal-binding</keyword>
<dbReference type="GO" id="GO:0038023">
    <property type="term" value="F:signaling receptor activity"/>
    <property type="evidence" value="ECO:0007669"/>
    <property type="project" value="TreeGrafter"/>
</dbReference>
<sequence>MSTMDSLNGCAHHRETTDQHRNGIDAVPASAPGHDITINGHGKKISAGRRLLKWTQVPDHLKFNPYIHEGYRPLASLAGCIKSLAYFHNETINILTHGLPVLYIILWSPTLMPYDEIKVPILPYIHLVAVLSPWVGSAIYHTFMNHHHGYSIYRRLLQLDMLGIWVTQSFGALTGVIAATYCFPSCTGIVIVLIYSLSCLWGLYKAVIAGSSGNPWDRRLCFFLPVLIRLTLGILRTLQYASGHPDSISHVWLQDAISILGGFIGAMRIPERWFPGRFDFFFNSHHIMHVLVLVAVVQMHYASKLDLIWLTDPQCHLSLGGIEPLLVVNSTPDPAEL</sequence>